<evidence type="ECO:0000256" key="6">
    <source>
        <dbReference type="SAM" id="MobiDB-lite"/>
    </source>
</evidence>
<dbReference type="InterPro" id="IPR001563">
    <property type="entry name" value="Peptidase_S10"/>
</dbReference>
<dbReference type="AlphaFoldDB" id="A0A5J4ZNV9"/>
<evidence type="ECO:0000256" key="4">
    <source>
        <dbReference type="ARBA" id="ARBA00022801"/>
    </source>
</evidence>
<keyword evidence="2" id="KW-0121">Carboxypeptidase</keyword>
<evidence type="ECO:0000256" key="5">
    <source>
        <dbReference type="ARBA" id="ARBA00023180"/>
    </source>
</evidence>
<dbReference type="Gene3D" id="3.40.50.1820">
    <property type="entry name" value="alpha/beta hydrolase"/>
    <property type="match status" value="1"/>
</dbReference>
<keyword evidence="8" id="KW-1185">Reference proteome</keyword>
<dbReference type="SUPFAM" id="SSF53474">
    <property type="entry name" value="alpha/beta-Hydrolases"/>
    <property type="match status" value="1"/>
</dbReference>
<evidence type="ECO:0000256" key="2">
    <source>
        <dbReference type="ARBA" id="ARBA00022645"/>
    </source>
</evidence>
<keyword evidence="3" id="KW-0645">Protease</keyword>
<dbReference type="Proteomes" id="UP000325577">
    <property type="component" value="Linkage Group LG6"/>
</dbReference>
<sequence length="337" mass="37701">MSFSPSQSPWRWFMFELPSPSSSPLRMFRPPPPPSPSRGVRVEKKTPPLSRRVDPFLQLVDDSKLQAVNTGLDHPEKVYGSKEDDDDALKALSEIEITEDHSRESFASVIVKMLEKSSDLESSIVKEQLVKDFLPDDVCLLGAQLFMETPGQIYQFGSKDNKSPNETVPPIFTIDDDVVPDASESQTDPFELTVENPGLLSVNQFLDSLAFFECFVHSIFDYELLDLEIPTISIVRKLIEARIPVLVYSGDQDSVIPWTGSRTLVHGLTEELGLNTTVPYRVWFAGMQVGGWTRVYGNILSFATIRGASHEAPFSQPERSLVLFKAFLEGSPLPEAF</sequence>
<evidence type="ECO:0000256" key="1">
    <source>
        <dbReference type="ARBA" id="ARBA00009431"/>
    </source>
</evidence>
<evidence type="ECO:0000256" key="3">
    <source>
        <dbReference type="ARBA" id="ARBA00022670"/>
    </source>
</evidence>
<keyword evidence="5" id="KW-0325">Glycoprotein</keyword>
<dbReference type="GO" id="GO:0004185">
    <property type="term" value="F:serine-type carboxypeptidase activity"/>
    <property type="evidence" value="ECO:0007669"/>
    <property type="project" value="InterPro"/>
</dbReference>
<reference evidence="7 8" key="1">
    <citation type="submission" date="2019-09" db="EMBL/GenBank/DDBJ databases">
        <title>A chromosome-level genome assembly of the Chinese tupelo Nyssa sinensis.</title>
        <authorList>
            <person name="Yang X."/>
            <person name="Kang M."/>
            <person name="Yang Y."/>
            <person name="Xiong H."/>
            <person name="Wang M."/>
            <person name="Zhang Z."/>
            <person name="Wang Z."/>
            <person name="Wu H."/>
            <person name="Ma T."/>
            <person name="Liu J."/>
            <person name="Xi Z."/>
        </authorList>
    </citation>
    <scope>NUCLEOTIDE SEQUENCE [LARGE SCALE GENOMIC DNA]</scope>
    <source>
        <strain evidence="7">J267</strain>
        <tissue evidence="7">Leaf</tissue>
    </source>
</reference>
<accession>A0A5J4ZNV9</accession>
<dbReference type="PROSITE" id="PS00560">
    <property type="entry name" value="CARBOXYPEPT_SER_HIS"/>
    <property type="match status" value="1"/>
</dbReference>
<dbReference type="InterPro" id="IPR033124">
    <property type="entry name" value="Ser_caboxypep_his_AS"/>
</dbReference>
<dbReference type="GO" id="GO:0006508">
    <property type="term" value="P:proteolysis"/>
    <property type="evidence" value="ECO:0007669"/>
    <property type="project" value="UniProtKB-KW"/>
</dbReference>
<organism evidence="7 8">
    <name type="scientific">Nyssa sinensis</name>
    <dbReference type="NCBI Taxonomy" id="561372"/>
    <lineage>
        <taxon>Eukaryota</taxon>
        <taxon>Viridiplantae</taxon>
        <taxon>Streptophyta</taxon>
        <taxon>Embryophyta</taxon>
        <taxon>Tracheophyta</taxon>
        <taxon>Spermatophyta</taxon>
        <taxon>Magnoliopsida</taxon>
        <taxon>eudicotyledons</taxon>
        <taxon>Gunneridae</taxon>
        <taxon>Pentapetalae</taxon>
        <taxon>asterids</taxon>
        <taxon>Cornales</taxon>
        <taxon>Nyssaceae</taxon>
        <taxon>Nyssa</taxon>
    </lineage>
</organism>
<dbReference type="OrthoDB" id="443318at2759"/>
<dbReference type="InterPro" id="IPR055296">
    <property type="entry name" value="SRL2-like"/>
</dbReference>
<dbReference type="EMBL" id="CM018049">
    <property type="protein sequence ID" value="KAA8519396.1"/>
    <property type="molecule type" value="Genomic_DNA"/>
</dbReference>
<dbReference type="Pfam" id="PF00450">
    <property type="entry name" value="Peptidase_S10"/>
    <property type="match status" value="1"/>
</dbReference>
<dbReference type="InterPro" id="IPR029058">
    <property type="entry name" value="AB_hydrolase_fold"/>
</dbReference>
<protein>
    <submittedName>
        <fullName evidence="7">Uncharacterized protein</fullName>
    </submittedName>
</protein>
<keyword evidence="4" id="KW-0378">Hydrolase</keyword>
<evidence type="ECO:0000313" key="8">
    <source>
        <dbReference type="Proteomes" id="UP000325577"/>
    </source>
</evidence>
<evidence type="ECO:0000313" key="7">
    <source>
        <dbReference type="EMBL" id="KAA8519396.1"/>
    </source>
</evidence>
<dbReference type="PANTHER" id="PTHR46087:SF7">
    <property type="entry name" value="CYCLIN-LIKE PROTEIN"/>
    <property type="match status" value="1"/>
</dbReference>
<gene>
    <name evidence="7" type="ORF">F0562_013652</name>
</gene>
<proteinExistence type="inferred from homology"/>
<name>A0A5J4ZNV9_9ASTE</name>
<comment type="similarity">
    <text evidence="1">Belongs to the peptidase S10 family.</text>
</comment>
<feature type="region of interest" description="Disordered" evidence="6">
    <location>
        <begin position="21"/>
        <end position="46"/>
    </location>
</feature>
<dbReference type="PANTHER" id="PTHR46087">
    <property type="entry name" value="PUTATIVE, EXPRESSED-RELATED"/>
    <property type="match status" value="1"/>
</dbReference>